<keyword evidence="4" id="KW-0804">Transcription</keyword>
<dbReference type="Pfam" id="PF03466">
    <property type="entry name" value="LysR_substrate"/>
    <property type="match status" value="1"/>
</dbReference>
<protein>
    <submittedName>
        <fullName evidence="6">LysR family transcriptional regulator</fullName>
    </submittedName>
</protein>
<dbReference type="Proteomes" id="UP000292627">
    <property type="component" value="Unassembled WGS sequence"/>
</dbReference>
<dbReference type="RefSeq" id="WP_130550215.1">
    <property type="nucleotide sequence ID" value="NZ_SHMC01000001.1"/>
</dbReference>
<evidence type="ECO:0000259" key="5">
    <source>
        <dbReference type="PROSITE" id="PS50931"/>
    </source>
</evidence>
<dbReference type="SUPFAM" id="SSF46785">
    <property type="entry name" value="Winged helix' DNA-binding domain"/>
    <property type="match status" value="1"/>
</dbReference>
<dbReference type="CDD" id="cd08422">
    <property type="entry name" value="PBP2_CrgA_like"/>
    <property type="match status" value="1"/>
</dbReference>
<dbReference type="PANTHER" id="PTHR30537">
    <property type="entry name" value="HTH-TYPE TRANSCRIPTIONAL REGULATOR"/>
    <property type="match status" value="1"/>
</dbReference>
<dbReference type="Gene3D" id="3.40.190.290">
    <property type="match status" value="1"/>
</dbReference>
<comment type="caution">
    <text evidence="6">The sequence shown here is derived from an EMBL/GenBank/DDBJ whole genome shotgun (WGS) entry which is preliminary data.</text>
</comment>
<dbReference type="GO" id="GO:0043565">
    <property type="term" value="F:sequence-specific DNA binding"/>
    <property type="evidence" value="ECO:0007669"/>
    <property type="project" value="TreeGrafter"/>
</dbReference>
<reference evidence="6 7" key="1">
    <citation type="submission" date="2019-02" db="EMBL/GenBank/DDBJ databases">
        <title>WGS of Pseudoxanthomonas species novum from clinical isolates.</title>
        <authorList>
            <person name="Bernier A.-M."/>
            <person name="Bernard K."/>
            <person name="Vachon A."/>
        </authorList>
    </citation>
    <scope>NUCLEOTIDE SEQUENCE [LARGE SCALE GENOMIC DNA]</scope>
    <source>
        <strain evidence="6 7">NML171200</strain>
    </source>
</reference>
<proteinExistence type="inferred from homology"/>
<dbReference type="Gene3D" id="1.10.10.10">
    <property type="entry name" value="Winged helix-like DNA-binding domain superfamily/Winged helix DNA-binding domain"/>
    <property type="match status" value="1"/>
</dbReference>
<dbReference type="SUPFAM" id="SSF53850">
    <property type="entry name" value="Periplasmic binding protein-like II"/>
    <property type="match status" value="1"/>
</dbReference>
<dbReference type="PANTHER" id="PTHR30537:SF5">
    <property type="entry name" value="HTH-TYPE TRANSCRIPTIONAL ACTIVATOR TTDR-RELATED"/>
    <property type="match status" value="1"/>
</dbReference>
<dbReference type="InterPro" id="IPR036390">
    <property type="entry name" value="WH_DNA-bd_sf"/>
</dbReference>
<evidence type="ECO:0000313" key="7">
    <source>
        <dbReference type="Proteomes" id="UP000292627"/>
    </source>
</evidence>
<evidence type="ECO:0000256" key="3">
    <source>
        <dbReference type="ARBA" id="ARBA00023125"/>
    </source>
</evidence>
<comment type="similarity">
    <text evidence="1">Belongs to the LysR transcriptional regulatory family.</text>
</comment>
<accession>A0A4Q8LGU8</accession>
<gene>
    <name evidence="6" type="ORF">EA660_03730</name>
</gene>
<dbReference type="Pfam" id="PF00126">
    <property type="entry name" value="HTH_1"/>
    <property type="match status" value="1"/>
</dbReference>
<dbReference type="InterPro" id="IPR036388">
    <property type="entry name" value="WH-like_DNA-bd_sf"/>
</dbReference>
<dbReference type="PROSITE" id="PS50931">
    <property type="entry name" value="HTH_LYSR"/>
    <property type="match status" value="1"/>
</dbReference>
<evidence type="ECO:0000256" key="1">
    <source>
        <dbReference type="ARBA" id="ARBA00009437"/>
    </source>
</evidence>
<evidence type="ECO:0000313" key="6">
    <source>
        <dbReference type="EMBL" id="TAA28697.1"/>
    </source>
</evidence>
<organism evidence="6 7">
    <name type="scientific">Pseudoxanthomonas winnipegensis</name>
    <dbReference type="NCBI Taxonomy" id="2480810"/>
    <lineage>
        <taxon>Bacteria</taxon>
        <taxon>Pseudomonadati</taxon>
        <taxon>Pseudomonadota</taxon>
        <taxon>Gammaproteobacteria</taxon>
        <taxon>Lysobacterales</taxon>
        <taxon>Lysobacteraceae</taxon>
        <taxon>Pseudoxanthomonas</taxon>
    </lineage>
</organism>
<name>A0A4Q8LGU8_9GAMM</name>
<dbReference type="InterPro" id="IPR005119">
    <property type="entry name" value="LysR_subst-bd"/>
</dbReference>
<dbReference type="AlphaFoldDB" id="A0A4Q8LGU8"/>
<dbReference type="OrthoDB" id="9810065at2"/>
<dbReference type="EMBL" id="SHMC01000001">
    <property type="protein sequence ID" value="TAA28697.1"/>
    <property type="molecule type" value="Genomic_DNA"/>
</dbReference>
<dbReference type="InterPro" id="IPR000847">
    <property type="entry name" value="LysR_HTH_N"/>
</dbReference>
<sequence>MNESTTLAPAQLRVLRSFAAAARTLNFSRAAREVGCTPSVLSRRIAALEDSVGSRLFLRTTRRMVLTEHGVRLLAQYQRLEAALAEMALALYPQSRDAGGHLRLQVPASYGRYRLAPLLADFMRAHPGITLDVAYDDAFVDLVAGKVDLAVRVGRLDDARLVSRRVGTMHRYLCASPDYLASAPALLEPSDLRVHRCIAFNGLRTGTLWQFHRQRQRRSVRITPVMTCNDAQAARDAALAGVGITLQADYMSDALIAQGRLVPVLTDWPVSDSPVHLLWLPGADRQPALRLLIDALVAAMAD</sequence>
<keyword evidence="2" id="KW-0805">Transcription regulation</keyword>
<dbReference type="InterPro" id="IPR058163">
    <property type="entry name" value="LysR-type_TF_proteobact-type"/>
</dbReference>
<evidence type="ECO:0000256" key="2">
    <source>
        <dbReference type="ARBA" id="ARBA00023015"/>
    </source>
</evidence>
<evidence type="ECO:0000256" key="4">
    <source>
        <dbReference type="ARBA" id="ARBA00023163"/>
    </source>
</evidence>
<feature type="domain" description="HTH lysR-type" evidence="5">
    <location>
        <begin position="12"/>
        <end position="67"/>
    </location>
</feature>
<dbReference type="GO" id="GO:0003700">
    <property type="term" value="F:DNA-binding transcription factor activity"/>
    <property type="evidence" value="ECO:0007669"/>
    <property type="project" value="InterPro"/>
</dbReference>
<dbReference type="GO" id="GO:0006351">
    <property type="term" value="P:DNA-templated transcription"/>
    <property type="evidence" value="ECO:0007669"/>
    <property type="project" value="TreeGrafter"/>
</dbReference>
<keyword evidence="3" id="KW-0238">DNA-binding</keyword>